<keyword evidence="3" id="KW-1185">Reference proteome</keyword>
<sequence>MPATRASGSRAPCFPCVLAAVALCHLCHCTMNFVAGVEGAASRGAGTARCATALATERLHDPTARDEFYGQPLNVAKYLVDLHDAKAPFDFCGGMMFQLVLSDKLRDHLEQVANGDGQQPVVFDSFKPRMFMTPSYNKDATADNINIFHGREIRQVPHATGGMGFVLHLSMAEGDPEGWTPEEVKDYDGWGHDSGRNWRNAARWEQEGFRDVRSKFGEEAFGLHHRFYLHFDFMNRLWLSAEDGCEGHPARVPRIP</sequence>
<dbReference type="Proteomes" id="UP000604046">
    <property type="component" value="Unassembled WGS sequence"/>
</dbReference>
<reference evidence="2" key="1">
    <citation type="submission" date="2021-02" db="EMBL/GenBank/DDBJ databases">
        <authorList>
            <person name="Dougan E. K."/>
            <person name="Rhodes N."/>
            <person name="Thang M."/>
            <person name="Chan C."/>
        </authorList>
    </citation>
    <scope>NUCLEOTIDE SEQUENCE</scope>
</reference>
<keyword evidence="1" id="KW-0732">Signal</keyword>
<dbReference type="AlphaFoldDB" id="A0A812JJ29"/>
<dbReference type="OrthoDB" id="10266294at2759"/>
<gene>
    <name evidence="2" type="ORF">SNAT2548_LOCUS6739</name>
</gene>
<feature type="signal peptide" evidence="1">
    <location>
        <begin position="1"/>
        <end position="29"/>
    </location>
</feature>
<organism evidence="2 3">
    <name type="scientific">Symbiodinium natans</name>
    <dbReference type="NCBI Taxonomy" id="878477"/>
    <lineage>
        <taxon>Eukaryota</taxon>
        <taxon>Sar</taxon>
        <taxon>Alveolata</taxon>
        <taxon>Dinophyceae</taxon>
        <taxon>Suessiales</taxon>
        <taxon>Symbiodiniaceae</taxon>
        <taxon>Symbiodinium</taxon>
    </lineage>
</organism>
<dbReference type="EMBL" id="CAJNDS010000450">
    <property type="protein sequence ID" value="CAE7207841.1"/>
    <property type="molecule type" value="Genomic_DNA"/>
</dbReference>
<proteinExistence type="predicted"/>
<evidence type="ECO:0000313" key="2">
    <source>
        <dbReference type="EMBL" id="CAE7207841.1"/>
    </source>
</evidence>
<comment type="caution">
    <text evidence="2">The sequence shown here is derived from an EMBL/GenBank/DDBJ whole genome shotgun (WGS) entry which is preliminary data.</text>
</comment>
<accession>A0A812JJ29</accession>
<evidence type="ECO:0000256" key="1">
    <source>
        <dbReference type="SAM" id="SignalP"/>
    </source>
</evidence>
<feature type="chain" id="PRO_5032280347" evidence="1">
    <location>
        <begin position="30"/>
        <end position="256"/>
    </location>
</feature>
<evidence type="ECO:0000313" key="3">
    <source>
        <dbReference type="Proteomes" id="UP000604046"/>
    </source>
</evidence>
<name>A0A812JJ29_9DINO</name>
<protein>
    <submittedName>
        <fullName evidence="2">Uncharacterized protein</fullName>
    </submittedName>
</protein>